<feature type="chain" id="PRO_5029866347" evidence="1">
    <location>
        <begin position="25"/>
        <end position="140"/>
    </location>
</feature>
<keyword evidence="1" id="KW-0732">Signal</keyword>
<dbReference type="Pfam" id="PF20041">
    <property type="entry name" value="DUF6443"/>
    <property type="match status" value="1"/>
</dbReference>
<dbReference type="InterPro" id="IPR045619">
    <property type="entry name" value="DUF6443"/>
</dbReference>
<keyword evidence="4" id="KW-1185">Reference proteome</keyword>
<reference evidence="3 4" key="1">
    <citation type="submission" date="2019-11" db="EMBL/GenBank/DDBJ databases">
        <title>Pedobacter sp. HMF7056 Genome sequencing and assembly.</title>
        <authorList>
            <person name="Kang H."/>
            <person name="Kim H."/>
            <person name="Joh K."/>
        </authorList>
    </citation>
    <scope>NUCLEOTIDE SEQUENCE [LARGE SCALE GENOMIC DNA]</scope>
    <source>
        <strain evidence="3 4">HMF7056</strain>
    </source>
</reference>
<gene>
    <name evidence="3" type="ORF">GS398_22185</name>
</gene>
<dbReference type="Proteomes" id="UP000451233">
    <property type="component" value="Unassembled WGS sequence"/>
</dbReference>
<feature type="signal peptide" evidence="1">
    <location>
        <begin position="1"/>
        <end position="24"/>
    </location>
</feature>
<protein>
    <submittedName>
        <fullName evidence="3">RHS repeat-associated core domain-containing protein</fullName>
    </submittedName>
</protein>
<dbReference type="EMBL" id="WVHS01000020">
    <property type="protein sequence ID" value="MXV18017.1"/>
    <property type="molecule type" value="Genomic_DNA"/>
</dbReference>
<dbReference type="RefSeq" id="WP_237488287.1">
    <property type="nucleotide sequence ID" value="NZ_WVHS01000020.1"/>
</dbReference>
<proteinExistence type="predicted"/>
<comment type="caution">
    <text evidence="3">The sequence shown here is derived from an EMBL/GenBank/DDBJ whole genome shotgun (WGS) entry which is preliminary data.</text>
</comment>
<dbReference type="AlphaFoldDB" id="A0A7K1Y5D7"/>
<evidence type="ECO:0000259" key="2">
    <source>
        <dbReference type="Pfam" id="PF20041"/>
    </source>
</evidence>
<name>A0A7K1Y5D7_9SPHI</name>
<evidence type="ECO:0000256" key="1">
    <source>
        <dbReference type="SAM" id="SignalP"/>
    </source>
</evidence>
<evidence type="ECO:0000313" key="4">
    <source>
        <dbReference type="Proteomes" id="UP000451233"/>
    </source>
</evidence>
<sequence length="140" mass="15115">MKRFSPRFYLSLPLWLICPILAFAQRTVTTTIYSGKAEITATDTIRFLPGFATGPGATLRAYITSNAAGCPILTSAPSANQNYVLTNTMRQPGITGTAGKTVCQVNQTIQYIDGLGRPLQTVQVQGSPTQKDVIQPVSYD</sequence>
<evidence type="ECO:0000313" key="3">
    <source>
        <dbReference type="EMBL" id="MXV18017.1"/>
    </source>
</evidence>
<feature type="domain" description="DUF6443" evidence="2">
    <location>
        <begin position="88"/>
        <end position="140"/>
    </location>
</feature>
<organism evidence="3 4">
    <name type="scientific">Hufsiella ginkgonis</name>
    <dbReference type="NCBI Taxonomy" id="2695274"/>
    <lineage>
        <taxon>Bacteria</taxon>
        <taxon>Pseudomonadati</taxon>
        <taxon>Bacteroidota</taxon>
        <taxon>Sphingobacteriia</taxon>
        <taxon>Sphingobacteriales</taxon>
        <taxon>Sphingobacteriaceae</taxon>
        <taxon>Hufsiella</taxon>
    </lineage>
</organism>
<accession>A0A7K1Y5D7</accession>
<feature type="non-terminal residue" evidence="3">
    <location>
        <position position="140"/>
    </location>
</feature>